<reference evidence="2" key="1">
    <citation type="journal article" date="2020" name="Fungal Divers.">
        <title>Resolving the Mortierellaceae phylogeny through synthesis of multi-gene phylogenetics and phylogenomics.</title>
        <authorList>
            <person name="Vandepol N."/>
            <person name="Liber J."/>
            <person name="Desiro A."/>
            <person name="Na H."/>
            <person name="Kennedy M."/>
            <person name="Barry K."/>
            <person name="Grigoriev I.V."/>
            <person name="Miller A.N."/>
            <person name="O'Donnell K."/>
            <person name="Stajich J.E."/>
            <person name="Bonito G."/>
        </authorList>
    </citation>
    <scope>NUCLEOTIDE SEQUENCE</scope>
    <source>
        <strain evidence="2">REB-010B</strain>
    </source>
</reference>
<feature type="non-terminal residue" evidence="2">
    <location>
        <position position="93"/>
    </location>
</feature>
<dbReference type="Proteomes" id="UP000738325">
    <property type="component" value="Unassembled WGS sequence"/>
</dbReference>
<feature type="region of interest" description="Disordered" evidence="1">
    <location>
        <begin position="1"/>
        <end position="68"/>
    </location>
</feature>
<comment type="caution">
    <text evidence="2">The sequence shown here is derived from an EMBL/GenBank/DDBJ whole genome shotgun (WGS) entry which is preliminary data.</text>
</comment>
<keyword evidence="3" id="KW-1185">Reference proteome</keyword>
<evidence type="ECO:0000313" key="3">
    <source>
        <dbReference type="Proteomes" id="UP000738325"/>
    </source>
</evidence>
<sequence>MFINKQPASGSRKTVSKKKQHQDLERVAGTSSRPSSRPTSRVGSRVNSDNEESDREFDAAEGEDDYDELHRHMDVSWEGQLKEAIEELNEKRA</sequence>
<dbReference type="EMBL" id="JAAAIP010000419">
    <property type="protein sequence ID" value="KAG0317524.1"/>
    <property type="molecule type" value="Genomic_DNA"/>
</dbReference>
<accession>A0A9P6RFI7</accession>
<dbReference type="AlphaFoldDB" id="A0A9P6RFI7"/>
<evidence type="ECO:0000313" key="2">
    <source>
        <dbReference type="EMBL" id="KAG0317524.1"/>
    </source>
</evidence>
<feature type="compositionally biased region" description="Acidic residues" evidence="1">
    <location>
        <begin position="49"/>
        <end position="67"/>
    </location>
</feature>
<evidence type="ECO:0000256" key="1">
    <source>
        <dbReference type="SAM" id="MobiDB-lite"/>
    </source>
</evidence>
<protein>
    <submittedName>
        <fullName evidence="2">Uncharacterized protein</fullName>
    </submittedName>
</protein>
<proteinExistence type="predicted"/>
<organism evidence="2 3">
    <name type="scientific">Dissophora globulifera</name>
    <dbReference type="NCBI Taxonomy" id="979702"/>
    <lineage>
        <taxon>Eukaryota</taxon>
        <taxon>Fungi</taxon>
        <taxon>Fungi incertae sedis</taxon>
        <taxon>Mucoromycota</taxon>
        <taxon>Mortierellomycotina</taxon>
        <taxon>Mortierellomycetes</taxon>
        <taxon>Mortierellales</taxon>
        <taxon>Mortierellaceae</taxon>
        <taxon>Dissophora</taxon>
    </lineage>
</organism>
<feature type="compositionally biased region" description="Polar residues" evidence="1">
    <location>
        <begin position="1"/>
        <end position="13"/>
    </location>
</feature>
<gene>
    <name evidence="2" type="ORF">BGZ99_006242</name>
</gene>
<feature type="compositionally biased region" description="Low complexity" evidence="1">
    <location>
        <begin position="29"/>
        <end position="46"/>
    </location>
</feature>
<name>A0A9P6RFI7_9FUNG</name>